<comment type="cofactor">
    <cofactor evidence="5">
        <name>heme</name>
        <dbReference type="ChEBI" id="CHEBI:30413"/>
    </cofactor>
</comment>
<evidence type="ECO:0000313" key="7">
    <source>
        <dbReference type="EMBL" id="KAK4541580.1"/>
    </source>
</evidence>
<dbReference type="Proteomes" id="UP001324427">
    <property type="component" value="Unassembled WGS sequence"/>
</dbReference>
<dbReference type="PANTHER" id="PTHR46300:SF9">
    <property type="entry name" value="P450, PUTATIVE-RELATED"/>
    <property type="match status" value="1"/>
</dbReference>
<keyword evidence="2 5" id="KW-0479">Metal-binding</keyword>
<dbReference type="PROSITE" id="PS00086">
    <property type="entry name" value="CYTOCHROME_P450"/>
    <property type="match status" value="1"/>
</dbReference>
<dbReference type="InterPro" id="IPR050364">
    <property type="entry name" value="Cytochrome_P450_fung"/>
</dbReference>
<sequence>MNSRPQFYVFHKKVTQKAVLSIGTSPWDDSCKYRRKAAATALNRNRVESYGPILNLEAREFLKSLLEIAVGGERAVDFRPAVKRFTLNLSLTLNYGTRVSSLKLMNDDRLMQEIMYVEDEISNLRDTSKNYANYIPLLRYWQPVQQTLGWGKQKKGHAADIGKRRLEYNRVLQERLEDEVRRDVDIPCIQGSVLRDPEASGLTQEELISVSLSMMAGAHSNQATLTWAILLLAHRQDIQEKAYNVIREFGLNDLPSNAYAGTKIPYIDALTKELSRYFVVLKLALPKATYTDVVWEGATIPANTTVFLNAWACNRDPELFPDSDTFAPERWLPAEDGGTTPHAHQYAFGMGGRGCVAQHLAHRALYTVFSHLIAKFHILPPDATSTHVIDPLKDLRDPETIVAEPTFQHPASCA</sequence>
<comment type="similarity">
    <text evidence="1 6">Belongs to the cytochrome P450 family.</text>
</comment>
<dbReference type="GO" id="GO:0004497">
    <property type="term" value="F:monooxygenase activity"/>
    <property type="evidence" value="ECO:0007669"/>
    <property type="project" value="UniProtKB-KW"/>
</dbReference>
<name>A0AAV9JA24_9PEZI</name>
<dbReference type="EMBL" id="JAVFHQ010000051">
    <property type="protein sequence ID" value="KAK4541580.1"/>
    <property type="molecule type" value="Genomic_DNA"/>
</dbReference>
<dbReference type="PRINTS" id="PR00463">
    <property type="entry name" value="EP450I"/>
</dbReference>
<evidence type="ECO:0008006" key="9">
    <source>
        <dbReference type="Google" id="ProtNLM"/>
    </source>
</evidence>
<dbReference type="GO" id="GO:0020037">
    <property type="term" value="F:heme binding"/>
    <property type="evidence" value="ECO:0007669"/>
    <property type="project" value="InterPro"/>
</dbReference>
<dbReference type="InterPro" id="IPR017972">
    <property type="entry name" value="Cyt_P450_CS"/>
</dbReference>
<gene>
    <name evidence="7" type="ORF">LTR36_007877</name>
</gene>
<dbReference type="InterPro" id="IPR001128">
    <property type="entry name" value="Cyt_P450"/>
</dbReference>
<comment type="caution">
    <text evidence="7">The sequence shown here is derived from an EMBL/GenBank/DDBJ whole genome shotgun (WGS) entry which is preliminary data.</text>
</comment>
<dbReference type="GO" id="GO:0016705">
    <property type="term" value="F:oxidoreductase activity, acting on paired donors, with incorporation or reduction of molecular oxygen"/>
    <property type="evidence" value="ECO:0007669"/>
    <property type="project" value="InterPro"/>
</dbReference>
<evidence type="ECO:0000256" key="4">
    <source>
        <dbReference type="ARBA" id="ARBA00023004"/>
    </source>
</evidence>
<protein>
    <recommendedName>
        <fullName evidence="9">Cytochrome P450</fullName>
    </recommendedName>
</protein>
<keyword evidence="8" id="KW-1185">Reference proteome</keyword>
<evidence type="ECO:0000256" key="3">
    <source>
        <dbReference type="ARBA" id="ARBA00023002"/>
    </source>
</evidence>
<dbReference type="GO" id="GO:0005506">
    <property type="term" value="F:iron ion binding"/>
    <property type="evidence" value="ECO:0007669"/>
    <property type="project" value="InterPro"/>
</dbReference>
<evidence type="ECO:0000256" key="1">
    <source>
        <dbReference type="ARBA" id="ARBA00010617"/>
    </source>
</evidence>
<dbReference type="InterPro" id="IPR002401">
    <property type="entry name" value="Cyt_P450_E_grp-I"/>
</dbReference>
<evidence type="ECO:0000256" key="6">
    <source>
        <dbReference type="RuleBase" id="RU000461"/>
    </source>
</evidence>
<dbReference type="AlphaFoldDB" id="A0AAV9JA24"/>
<feature type="binding site" description="axial binding residue" evidence="5">
    <location>
        <position position="355"/>
    </location>
    <ligand>
        <name>heme</name>
        <dbReference type="ChEBI" id="CHEBI:30413"/>
    </ligand>
    <ligandPart>
        <name>Fe</name>
        <dbReference type="ChEBI" id="CHEBI:18248"/>
    </ligandPart>
</feature>
<keyword evidence="3 6" id="KW-0560">Oxidoreductase</keyword>
<dbReference type="Pfam" id="PF00067">
    <property type="entry name" value="p450"/>
    <property type="match status" value="1"/>
</dbReference>
<dbReference type="SUPFAM" id="SSF48264">
    <property type="entry name" value="Cytochrome P450"/>
    <property type="match status" value="1"/>
</dbReference>
<evidence type="ECO:0000313" key="8">
    <source>
        <dbReference type="Proteomes" id="UP001324427"/>
    </source>
</evidence>
<organism evidence="7 8">
    <name type="scientific">Oleoguttula mirabilis</name>
    <dbReference type="NCBI Taxonomy" id="1507867"/>
    <lineage>
        <taxon>Eukaryota</taxon>
        <taxon>Fungi</taxon>
        <taxon>Dikarya</taxon>
        <taxon>Ascomycota</taxon>
        <taxon>Pezizomycotina</taxon>
        <taxon>Dothideomycetes</taxon>
        <taxon>Dothideomycetidae</taxon>
        <taxon>Mycosphaerellales</taxon>
        <taxon>Teratosphaeriaceae</taxon>
        <taxon>Oleoguttula</taxon>
    </lineage>
</organism>
<dbReference type="Gene3D" id="1.10.630.10">
    <property type="entry name" value="Cytochrome P450"/>
    <property type="match status" value="1"/>
</dbReference>
<dbReference type="PRINTS" id="PR00385">
    <property type="entry name" value="P450"/>
</dbReference>
<keyword evidence="6" id="KW-0503">Monooxygenase</keyword>
<evidence type="ECO:0000256" key="5">
    <source>
        <dbReference type="PIRSR" id="PIRSR602401-1"/>
    </source>
</evidence>
<dbReference type="InterPro" id="IPR036396">
    <property type="entry name" value="Cyt_P450_sf"/>
</dbReference>
<reference evidence="7 8" key="1">
    <citation type="submission" date="2021-11" db="EMBL/GenBank/DDBJ databases">
        <title>Black yeast isolated from Biological Soil Crust.</title>
        <authorList>
            <person name="Kurbessoian T."/>
        </authorList>
    </citation>
    <scope>NUCLEOTIDE SEQUENCE [LARGE SCALE GENOMIC DNA]</scope>
    <source>
        <strain evidence="7 8">CCFEE 5522</strain>
    </source>
</reference>
<dbReference type="PANTHER" id="PTHR46300">
    <property type="entry name" value="P450, PUTATIVE (EUROFUNG)-RELATED-RELATED"/>
    <property type="match status" value="1"/>
</dbReference>
<proteinExistence type="inferred from homology"/>
<keyword evidence="5 6" id="KW-0349">Heme</keyword>
<keyword evidence="4 5" id="KW-0408">Iron</keyword>
<accession>A0AAV9JA24</accession>
<evidence type="ECO:0000256" key="2">
    <source>
        <dbReference type="ARBA" id="ARBA00022723"/>
    </source>
</evidence>